<dbReference type="Proteomes" id="UP000317093">
    <property type="component" value="Chromosome"/>
</dbReference>
<evidence type="ECO:0000313" key="1">
    <source>
        <dbReference type="EMBL" id="QDU60273.1"/>
    </source>
</evidence>
<dbReference type="KEGG" id="knv:Pan216_11120"/>
<gene>
    <name evidence="1" type="ORF">Pan216_11120</name>
</gene>
<dbReference type="OrthoDB" id="271966at2"/>
<accession>A0A518AZX5</accession>
<protein>
    <submittedName>
        <fullName evidence="1">Uncharacterized protein</fullName>
    </submittedName>
</protein>
<name>A0A518AZX5_9BACT</name>
<dbReference type="EMBL" id="CP036279">
    <property type="protein sequence ID" value="QDU60273.1"/>
    <property type="molecule type" value="Genomic_DNA"/>
</dbReference>
<dbReference type="RefSeq" id="WP_145255858.1">
    <property type="nucleotide sequence ID" value="NZ_CP036279.1"/>
</dbReference>
<reference evidence="1 2" key="1">
    <citation type="submission" date="2019-02" db="EMBL/GenBank/DDBJ databases">
        <title>Deep-cultivation of Planctomycetes and their phenomic and genomic characterization uncovers novel biology.</title>
        <authorList>
            <person name="Wiegand S."/>
            <person name="Jogler M."/>
            <person name="Boedeker C."/>
            <person name="Pinto D."/>
            <person name="Vollmers J."/>
            <person name="Rivas-Marin E."/>
            <person name="Kohn T."/>
            <person name="Peeters S.H."/>
            <person name="Heuer A."/>
            <person name="Rast P."/>
            <person name="Oberbeckmann S."/>
            <person name="Bunk B."/>
            <person name="Jeske O."/>
            <person name="Meyerdierks A."/>
            <person name="Storesund J.E."/>
            <person name="Kallscheuer N."/>
            <person name="Luecker S."/>
            <person name="Lage O.M."/>
            <person name="Pohl T."/>
            <person name="Merkel B.J."/>
            <person name="Hornburger P."/>
            <person name="Mueller R.-W."/>
            <person name="Bruemmer F."/>
            <person name="Labrenz M."/>
            <person name="Spormann A.M."/>
            <person name="Op den Camp H."/>
            <person name="Overmann J."/>
            <person name="Amann R."/>
            <person name="Jetten M.S.M."/>
            <person name="Mascher T."/>
            <person name="Medema M.H."/>
            <person name="Devos D.P."/>
            <person name="Kaster A.-K."/>
            <person name="Ovreas L."/>
            <person name="Rohde M."/>
            <person name="Galperin M.Y."/>
            <person name="Jogler C."/>
        </authorList>
    </citation>
    <scope>NUCLEOTIDE SEQUENCE [LARGE SCALE GENOMIC DNA]</scope>
    <source>
        <strain evidence="1 2">Pan216</strain>
    </source>
</reference>
<dbReference type="AlphaFoldDB" id="A0A518AZX5"/>
<keyword evidence="2" id="KW-1185">Reference proteome</keyword>
<proteinExistence type="predicted"/>
<organism evidence="1 2">
    <name type="scientific">Kolteria novifilia</name>
    <dbReference type="NCBI Taxonomy" id="2527975"/>
    <lineage>
        <taxon>Bacteria</taxon>
        <taxon>Pseudomonadati</taxon>
        <taxon>Planctomycetota</taxon>
        <taxon>Planctomycetia</taxon>
        <taxon>Kolteriales</taxon>
        <taxon>Kolteriaceae</taxon>
        <taxon>Kolteria</taxon>
    </lineage>
</organism>
<sequence>MRERGWFYRDEEEFRRIHEKLKLTPCPHCHVVGTLILHGYLRGYDDHNRRRKGVRARSILFLAAVTLLDQWLRRYRHQQAQKKTRTPPFPSK</sequence>
<evidence type="ECO:0000313" key="2">
    <source>
        <dbReference type="Proteomes" id="UP000317093"/>
    </source>
</evidence>